<dbReference type="SUPFAM" id="SSF81301">
    <property type="entry name" value="Nucleotidyltransferase"/>
    <property type="match status" value="1"/>
</dbReference>
<gene>
    <name evidence="2" type="ORF">G3I32_26215</name>
</gene>
<dbReference type="RefSeq" id="WP_164247225.1">
    <property type="nucleotide sequence ID" value="NZ_JAAGMA010000703.1"/>
</dbReference>
<protein>
    <recommendedName>
        <fullName evidence="1">Polymerase nucleotidyl transferase domain-containing protein</fullName>
    </recommendedName>
</protein>
<organism evidence="2 3">
    <name type="scientific">Streptomyces coelicoflavus</name>
    <dbReference type="NCBI Taxonomy" id="285562"/>
    <lineage>
        <taxon>Bacteria</taxon>
        <taxon>Bacillati</taxon>
        <taxon>Actinomycetota</taxon>
        <taxon>Actinomycetes</taxon>
        <taxon>Kitasatosporales</taxon>
        <taxon>Streptomycetaceae</taxon>
        <taxon>Streptomyces</taxon>
    </lineage>
</organism>
<reference evidence="2 3" key="1">
    <citation type="submission" date="2020-01" db="EMBL/GenBank/DDBJ databases">
        <title>Insect and environment-associated Actinomycetes.</title>
        <authorList>
            <person name="Currrie C."/>
            <person name="Chevrette M."/>
            <person name="Carlson C."/>
            <person name="Stubbendieck R."/>
            <person name="Wendt-Pienkowski E."/>
        </authorList>
    </citation>
    <scope>NUCLEOTIDE SEQUENCE [LARGE SCALE GENOMIC DNA]</scope>
    <source>
        <strain evidence="2 3">SID14163</strain>
    </source>
</reference>
<evidence type="ECO:0000313" key="2">
    <source>
        <dbReference type="EMBL" id="NEB12287.1"/>
    </source>
</evidence>
<dbReference type="InterPro" id="IPR043519">
    <property type="entry name" value="NT_sf"/>
</dbReference>
<dbReference type="EMBL" id="JAAGMA010000703">
    <property type="protein sequence ID" value="NEB12287.1"/>
    <property type="molecule type" value="Genomic_DNA"/>
</dbReference>
<accession>A0A7K3PR16</accession>
<name>A0A7K3PR16_9ACTN</name>
<evidence type="ECO:0000259" key="1">
    <source>
        <dbReference type="Pfam" id="PF01909"/>
    </source>
</evidence>
<sequence>MTDTPWLKTRLKVAEQAATCLADEYPGADVWLVGALAEGLVHQRSDVDLLLITPEPVAGPGSRLIHGIRVDVRAVSRSTVHDWRTLLEEFTVTRDDIQMFRAVRARLSDLTLLRTARPLAQAPDRSAVLEPEQQTTYQRWALADRCEAAASLAEDLLGLAQAGLYPHADLVWDQLARVVAQAETVAAGAALLGEKWLPSLLSSNDAPFTPVPALPEPRWVSAAAHSPFFASVQARLADALLELWPTDAEPEPVDEAGLSGFGWLPQRYGDGWFLRRGDDRVPLSDGRMRAWQQAAARRAHS</sequence>
<feature type="domain" description="Polymerase nucleotidyl transferase" evidence="1">
    <location>
        <begin position="16"/>
        <end position="81"/>
    </location>
</feature>
<dbReference type="Pfam" id="PF01909">
    <property type="entry name" value="NTP_transf_2"/>
    <property type="match status" value="1"/>
</dbReference>
<dbReference type="Proteomes" id="UP000470446">
    <property type="component" value="Unassembled WGS sequence"/>
</dbReference>
<proteinExistence type="predicted"/>
<dbReference type="AlphaFoldDB" id="A0A7K3PR16"/>
<dbReference type="GO" id="GO:0016779">
    <property type="term" value="F:nucleotidyltransferase activity"/>
    <property type="evidence" value="ECO:0007669"/>
    <property type="project" value="InterPro"/>
</dbReference>
<evidence type="ECO:0000313" key="3">
    <source>
        <dbReference type="Proteomes" id="UP000470446"/>
    </source>
</evidence>
<comment type="caution">
    <text evidence="2">The sequence shown here is derived from an EMBL/GenBank/DDBJ whole genome shotgun (WGS) entry which is preliminary data.</text>
</comment>
<dbReference type="InterPro" id="IPR002934">
    <property type="entry name" value="Polymerase_NTP_transf_dom"/>
</dbReference>